<organism evidence="2 3">
    <name type="scientific">Micromonospora pisi</name>
    <dbReference type="NCBI Taxonomy" id="589240"/>
    <lineage>
        <taxon>Bacteria</taxon>
        <taxon>Bacillati</taxon>
        <taxon>Actinomycetota</taxon>
        <taxon>Actinomycetes</taxon>
        <taxon>Micromonosporales</taxon>
        <taxon>Micromonosporaceae</taxon>
        <taxon>Micromonospora</taxon>
    </lineage>
</organism>
<reference evidence="2 3" key="1">
    <citation type="submission" date="2018-10" db="EMBL/GenBank/DDBJ databases">
        <title>Sequencing the genomes of 1000 actinobacteria strains.</title>
        <authorList>
            <person name="Klenk H.-P."/>
        </authorList>
    </citation>
    <scope>NUCLEOTIDE SEQUENCE [LARGE SCALE GENOMIC DNA]</scope>
    <source>
        <strain evidence="2 3">DSM 45175</strain>
    </source>
</reference>
<gene>
    <name evidence="2" type="ORF">BDK92_7435</name>
</gene>
<sequence length="187" mass="20367">MVVITTIVTGWGFYYAREAHLAAKAQEQYKNASNVAIWTVPQGSALNPYKKNAIQIQNMSTAVADEVYLMNWTEERPLKWSVQDGQTTVDSYGAWDLADIGPCTSVMMAHPDPENDRIGLLFIQEGRTWLVVVGARPEPLGDKGYLVRNQTTSVTVPFSITVAGGDGTGPTPSPTPPIGGHWRDSAC</sequence>
<evidence type="ECO:0000313" key="3">
    <source>
        <dbReference type="Proteomes" id="UP000277671"/>
    </source>
</evidence>
<dbReference type="OrthoDB" id="3383809at2"/>
<dbReference type="EMBL" id="RBKT01000001">
    <property type="protein sequence ID" value="RKR92946.1"/>
    <property type="molecule type" value="Genomic_DNA"/>
</dbReference>
<dbReference type="RefSeq" id="WP_147457264.1">
    <property type="nucleotide sequence ID" value="NZ_RBKT01000001.1"/>
</dbReference>
<comment type="caution">
    <text evidence="2">The sequence shown here is derived from an EMBL/GenBank/DDBJ whole genome shotgun (WGS) entry which is preliminary data.</text>
</comment>
<evidence type="ECO:0000256" key="1">
    <source>
        <dbReference type="SAM" id="MobiDB-lite"/>
    </source>
</evidence>
<proteinExistence type="predicted"/>
<evidence type="ECO:0000313" key="2">
    <source>
        <dbReference type="EMBL" id="RKR92946.1"/>
    </source>
</evidence>
<accession>A0A495JV91</accession>
<protein>
    <submittedName>
        <fullName evidence="2">Uncharacterized protein</fullName>
    </submittedName>
</protein>
<dbReference type="Proteomes" id="UP000277671">
    <property type="component" value="Unassembled WGS sequence"/>
</dbReference>
<feature type="region of interest" description="Disordered" evidence="1">
    <location>
        <begin position="163"/>
        <end position="187"/>
    </location>
</feature>
<name>A0A495JV91_9ACTN</name>
<keyword evidence="3" id="KW-1185">Reference proteome</keyword>
<dbReference type="AlphaFoldDB" id="A0A495JV91"/>